<name>A0A2H0UPN5_9BACT</name>
<sequence>MGELTYRWFVHTNDEQTRNAIAQRLSELGVAEENYLAQADVKTEPRGAAALLPLWECPDYAFITTLQRMVSIPSRIRIFRRCGGGRITEVTSWFHRRPHLPQKKTKTRA</sequence>
<gene>
    <name evidence="1" type="ORF">COU09_02860</name>
</gene>
<proteinExistence type="predicted"/>
<evidence type="ECO:0000313" key="2">
    <source>
        <dbReference type="Proteomes" id="UP000229615"/>
    </source>
</evidence>
<dbReference type="Proteomes" id="UP000229615">
    <property type="component" value="Unassembled WGS sequence"/>
</dbReference>
<reference evidence="2" key="1">
    <citation type="submission" date="2017-09" db="EMBL/GenBank/DDBJ databases">
        <title>Depth-based differentiation of microbial function through sediment-hosted aquifers and enrichment of novel symbionts in the deep terrestrial subsurface.</title>
        <authorList>
            <person name="Probst A.J."/>
            <person name="Ladd B."/>
            <person name="Jarett J.K."/>
            <person name="Geller-Mcgrath D.E."/>
            <person name="Sieber C.M.K."/>
            <person name="Emerson J.B."/>
            <person name="Anantharaman K."/>
            <person name="Thomas B.C."/>
            <person name="Malmstrom R."/>
            <person name="Stieglmeier M."/>
            <person name="Klingl A."/>
            <person name="Woyke T."/>
            <person name="Ryan C.M."/>
            <person name="Banfield J.F."/>
        </authorList>
    </citation>
    <scope>NUCLEOTIDE SEQUENCE [LARGE SCALE GENOMIC DNA]</scope>
</reference>
<evidence type="ECO:0000313" key="1">
    <source>
        <dbReference type="EMBL" id="PIR88351.1"/>
    </source>
</evidence>
<organism evidence="1 2">
    <name type="scientific">Candidatus Harrisonbacteria bacterium CG10_big_fil_rev_8_21_14_0_10_44_23</name>
    <dbReference type="NCBI Taxonomy" id="1974585"/>
    <lineage>
        <taxon>Bacteria</taxon>
        <taxon>Candidatus Harrisoniibacteriota</taxon>
    </lineage>
</organism>
<comment type="caution">
    <text evidence="1">The sequence shown here is derived from an EMBL/GenBank/DDBJ whole genome shotgun (WGS) entry which is preliminary data.</text>
</comment>
<protein>
    <submittedName>
        <fullName evidence="1">Uncharacterized protein</fullName>
    </submittedName>
</protein>
<dbReference type="AlphaFoldDB" id="A0A2H0UPN5"/>
<dbReference type="EMBL" id="PFBB01000031">
    <property type="protein sequence ID" value="PIR88351.1"/>
    <property type="molecule type" value="Genomic_DNA"/>
</dbReference>
<accession>A0A2H0UPN5</accession>